<reference evidence="2" key="1">
    <citation type="journal article" date="2012" name="Proc. Natl. Acad. Sci. U.S.A.">
        <title>Antigenic diversity is generated by distinct evolutionary mechanisms in African trypanosome species.</title>
        <authorList>
            <person name="Jackson A.P."/>
            <person name="Berry A."/>
            <person name="Aslett M."/>
            <person name="Allison H.C."/>
            <person name="Burton P."/>
            <person name="Vavrova-Anderson J."/>
            <person name="Brown R."/>
            <person name="Browne H."/>
            <person name="Corton N."/>
            <person name="Hauser H."/>
            <person name="Gamble J."/>
            <person name="Gilderthorp R."/>
            <person name="Marcello L."/>
            <person name="McQuillan J."/>
            <person name="Otto T.D."/>
            <person name="Quail M.A."/>
            <person name="Sanders M.J."/>
            <person name="van Tonder A."/>
            <person name="Ginger M.L."/>
            <person name="Field M.C."/>
            <person name="Barry J.D."/>
            <person name="Hertz-Fowler C."/>
            <person name="Berriman M."/>
        </authorList>
    </citation>
    <scope>NUCLEOTIDE SEQUENCE</scope>
    <source>
        <strain evidence="2">IL3000</strain>
    </source>
</reference>
<keyword evidence="1" id="KW-1133">Transmembrane helix</keyword>
<accession>G0UMD3</accession>
<gene>
    <name evidence="2" type="ORF">TCIL3000_5_260</name>
</gene>
<dbReference type="VEuPathDB" id="TriTrypDB:TcIL3000_5_260"/>
<protein>
    <submittedName>
        <fullName evidence="2">Uncharacterized protein TCIL3000_5_260</fullName>
    </submittedName>
</protein>
<evidence type="ECO:0000256" key="1">
    <source>
        <dbReference type="SAM" id="Phobius"/>
    </source>
</evidence>
<sequence>MWWVVQGSPPCFSPPFFPSISFFFFLLYRLPLWLAHLSLSLIVMPWMQLIRLLGRTGRFPDAECHTNCLCSPGGRCYVTREMKASLYPAPAPGSLFPFSLLFYMDVMLAITIVSFCSLICTHLPLSVFPYLSPFCHRPSDFSLSVLLTNRSAPHSDTVICVGHSSHGYCSPIFCRSSTTLGGDTCIKRLHRTGGVSSLLLIY</sequence>
<evidence type="ECO:0000313" key="2">
    <source>
        <dbReference type="EMBL" id="CCC90339.1"/>
    </source>
</evidence>
<proteinExistence type="predicted"/>
<keyword evidence="1" id="KW-0472">Membrane</keyword>
<organism evidence="2">
    <name type="scientific">Trypanosoma congolense (strain IL3000)</name>
    <dbReference type="NCBI Taxonomy" id="1068625"/>
    <lineage>
        <taxon>Eukaryota</taxon>
        <taxon>Discoba</taxon>
        <taxon>Euglenozoa</taxon>
        <taxon>Kinetoplastea</taxon>
        <taxon>Metakinetoplastina</taxon>
        <taxon>Trypanosomatida</taxon>
        <taxon>Trypanosomatidae</taxon>
        <taxon>Trypanosoma</taxon>
        <taxon>Nannomonas</taxon>
    </lineage>
</organism>
<dbReference type="EMBL" id="HE575318">
    <property type="protein sequence ID" value="CCC90339.1"/>
    <property type="molecule type" value="Genomic_DNA"/>
</dbReference>
<name>G0UMD3_TRYCI</name>
<dbReference type="AlphaFoldDB" id="G0UMD3"/>
<keyword evidence="1" id="KW-0812">Transmembrane</keyword>
<feature type="transmembrane region" description="Helical" evidence="1">
    <location>
        <begin position="106"/>
        <end position="131"/>
    </location>
</feature>
<feature type="transmembrane region" description="Helical" evidence="1">
    <location>
        <begin position="20"/>
        <end position="43"/>
    </location>
</feature>